<evidence type="ECO:0000313" key="2">
    <source>
        <dbReference type="Proteomes" id="UP001390339"/>
    </source>
</evidence>
<dbReference type="EMBL" id="JAPCWZ010000004">
    <property type="protein sequence ID" value="KAK8867543.1"/>
    <property type="molecule type" value="Genomic_DNA"/>
</dbReference>
<reference evidence="1 2" key="1">
    <citation type="journal article" date="2024" name="IMA Fungus">
        <title>Apiospora arundinis, a panoply of carbohydrate-active enzymes and secondary metabolites.</title>
        <authorList>
            <person name="Sorensen T."/>
            <person name="Petersen C."/>
            <person name="Muurmann A.T."/>
            <person name="Christiansen J.V."/>
            <person name="Brundto M.L."/>
            <person name="Overgaard C.K."/>
            <person name="Boysen A.T."/>
            <person name="Wollenberg R.D."/>
            <person name="Larsen T.O."/>
            <person name="Sorensen J.L."/>
            <person name="Nielsen K.L."/>
            <person name="Sondergaard T.E."/>
        </authorList>
    </citation>
    <scope>NUCLEOTIDE SEQUENCE [LARGE SCALE GENOMIC DNA]</scope>
    <source>
        <strain evidence="1 2">AAU 773</strain>
    </source>
</reference>
<comment type="caution">
    <text evidence="1">The sequence shown here is derived from an EMBL/GenBank/DDBJ whole genome shotgun (WGS) entry which is preliminary data.</text>
</comment>
<sequence length="149" mass="16830">MLSVITTAEILNYVSAALCGLTILGMRNLDENVAKFAVEFWSTFCVEEINIEKDNDQVESWYQMPPLWVDIMHAMFLQQQSIAPAQFWRSRIPSMVTVETFSGQQCQTLEHEIAAALQAPHRSRFKSSLGVMKVCRRFAGEPGAGKVRC</sequence>
<dbReference type="Gene3D" id="1.25.10.10">
    <property type="entry name" value="Leucine-rich Repeat Variant"/>
    <property type="match status" value="1"/>
</dbReference>
<proteinExistence type="predicted"/>
<dbReference type="Proteomes" id="UP001390339">
    <property type="component" value="Unassembled WGS sequence"/>
</dbReference>
<accession>A0ABR2IS94</accession>
<evidence type="ECO:0000313" key="1">
    <source>
        <dbReference type="EMBL" id="KAK8867543.1"/>
    </source>
</evidence>
<gene>
    <name evidence="1" type="ORF">PGQ11_006121</name>
</gene>
<name>A0ABR2IS94_9PEZI</name>
<protein>
    <submittedName>
        <fullName evidence="1">Importin subunit beta-1</fullName>
    </submittedName>
</protein>
<keyword evidence="2" id="KW-1185">Reference proteome</keyword>
<dbReference type="InterPro" id="IPR011989">
    <property type="entry name" value="ARM-like"/>
</dbReference>
<organism evidence="1 2">
    <name type="scientific">Apiospora arundinis</name>
    <dbReference type="NCBI Taxonomy" id="335852"/>
    <lineage>
        <taxon>Eukaryota</taxon>
        <taxon>Fungi</taxon>
        <taxon>Dikarya</taxon>
        <taxon>Ascomycota</taxon>
        <taxon>Pezizomycotina</taxon>
        <taxon>Sordariomycetes</taxon>
        <taxon>Xylariomycetidae</taxon>
        <taxon>Amphisphaeriales</taxon>
        <taxon>Apiosporaceae</taxon>
        <taxon>Apiospora</taxon>
    </lineage>
</organism>